<dbReference type="Proteomes" id="UP001500393">
    <property type="component" value="Unassembled WGS sequence"/>
</dbReference>
<organism evidence="1 2">
    <name type="scientific">Kribbella sancticallisti</name>
    <dbReference type="NCBI Taxonomy" id="460087"/>
    <lineage>
        <taxon>Bacteria</taxon>
        <taxon>Bacillati</taxon>
        <taxon>Actinomycetota</taxon>
        <taxon>Actinomycetes</taxon>
        <taxon>Propionibacteriales</taxon>
        <taxon>Kribbellaceae</taxon>
        <taxon>Kribbella</taxon>
    </lineage>
</organism>
<gene>
    <name evidence="1" type="ORF">GCM10009789_03980</name>
</gene>
<sequence length="65" mass="7136">MTLDDVAEAVDTTPPRHNAAAEIITKPALRIFIAPLPFRTVGPIRTLRRGTGCRKSERLTAEPLL</sequence>
<name>A0ABP4N0L1_9ACTN</name>
<protein>
    <submittedName>
        <fullName evidence="1">Uncharacterized protein</fullName>
    </submittedName>
</protein>
<dbReference type="EMBL" id="BAAAOS010000005">
    <property type="protein sequence ID" value="GAA1553702.1"/>
    <property type="molecule type" value="Genomic_DNA"/>
</dbReference>
<evidence type="ECO:0000313" key="2">
    <source>
        <dbReference type="Proteomes" id="UP001500393"/>
    </source>
</evidence>
<evidence type="ECO:0000313" key="1">
    <source>
        <dbReference type="EMBL" id="GAA1553702.1"/>
    </source>
</evidence>
<comment type="caution">
    <text evidence="1">The sequence shown here is derived from an EMBL/GenBank/DDBJ whole genome shotgun (WGS) entry which is preliminary data.</text>
</comment>
<reference evidence="2" key="1">
    <citation type="journal article" date="2019" name="Int. J. Syst. Evol. Microbiol.">
        <title>The Global Catalogue of Microorganisms (GCM) 10K type strain sequencing project: providing services to taxonomists for standard genome sequencing and annotation.</title>
        <authorList>
            <consortium name="The Broad Institute Genomics Platform"/>
            <consortium name="The Broad Institute Genome Sequencing Center for Infectious Disease"/>
            <person name="Wu L."/>
            <person name="Ma J."/>
        </authorList>
    </citation>
    <scope>NUCLEOTIDE SEQUENCE [LARGE SCALE GENOMIC DNA]</scope>
    <source>
        <strain evidence="2">JCM 14969</strain>
    </source>
</reference>
<keyword evidence="2" id="KW-1185">Reference proteome</keyword>
<accession>A0ABP4N0L1</accession>
<proteinExistence type="predicted"/>